<keyword evidence="2 10" id="KW-0963">Cytoplasm</keyword>
<comment type="subcellular location">
    <subcellularLocation>
        <location evidence="10">Cytoplasm</location>
    </subcellularLocation>
</comment>
<evidence type="ECO:0000256" key="9">
    <source>
        <dbReference type="ARBA" id="ARBA00023316"/>
    </source>
</evidence>
<name>A0AA37TWN1_9GAMM</name>
<feature type="binding site" evidence="10">
    <location>
        <position position="134"/>
    </location>
    <ligand>
        <name>substrate</name>
    </ligand>
</feature>
<comment type="function">
    <text evidence="10">Plays a role in peptidoglycan recycling by cleaving the terminal beta-1,4-linked N-acetylglucosamine (GlcNAc) from peptide-linked peptidoglycan fragments, giving rise to free GlcNAc, anhydro-N-acetylmuramic acid and anhydro-N-acetylmuramic acid-linked peptides.</text>
</comment>
<accession>A0AA37TWN1</accession>
<feature type="binding site" evidence="10">
    <location>
        <position position="69"/>
    </location>
    <ligand>
        <name>substrate</name>
    </ligand>
</feature>
<evidence type="ECO:0000256" key="10">
    <source>
        <dbReference type="HAMAP-Rule" id="MF_00364"/>
    </source>
</evidence>
<protein>
    <recommendedName>
        <fullName evidence="10">Beta-hexosaminidase</fullName>
        <ecNumber evidence="10">3.2.1.52</ecNumber>
    </recommendedName>
    <alternativeName>
        <fullName evidence="10">Beta-N-acetylhexosaminidase</fullName>
    </alternativeName>
    <alternativeName>
        <fullName evidence="10">N-acetyl-beta-glucosaminidase</fullName>
    </alternativeName>
</protein>
<feature type="site" description="Important for catalytic activity" evidence="10">
    <location>
        <position position="175"/>
    </location>
</feature>
<dbReference type="InterPro" id="IPR001764">
    <property type="entry name" value="Glyco_hydro_3_N"/>
</dbReference>
<dbReference type="GO" id="GO:0005975">
    <property type="term" value="P:carbohydrate metabolic process"/>
    <property type="evidence" value="ECO:0007669"/>
    <property type="project" value="InterPro"/>
</dbReference>
<keyword evidence="6 10" id="KW-0573">Peptidoglycan synthesis</keyword>
<keyword evidence="3 10" id="KW-0132">Cell division</keyword>
<dbReference type="GO" id="GO:0004563">
    <property type="term" value="F:beta-N-acetylhexosaminidase activity"/>
    <property type="evidence" value="ECO:0007669"/>
    <property type="project" value="UniProtKB-UniRule"/>
</dbReference>
<evidence type="ECO:0000313" key="12">
    <source>
        <dbReference type="EMBL" id="GLS84160.1"/>
    </source>
</evidence>
<keyword evidence="9 10" id="KW-0961">Cell wall biogenesis/degradation</keyword>
<evidence type="ECO:0000313" key="13">
    <source>
        <dbReference type="Proteomes" id="UP001157439"/>
    </source>
</evidence>
<dbReference type="GO" id="GO:0071555">
    <property type="term" value="P:cell wall organization"/>
    <property type="evidence" value="ECO:0007669"/>
    <property type="project" value="UniProtKB-KW"/>
</dbReference>
<dbReference type="NCBIfam" id="NF003740">
    <property type="entry name" value="PRK05337.1"/>
    <property type="match status" value="1"/>
</dbReference>
<dbReference type="InterPro" id="IPR017853">
    <property type="entry name" value="GH"/>
</dbReference>
<dbReference type="RefSeq" id="WP_095500228.1">
    <property type="nucleotide sequence ID" value="NZ_BSPO01000003.1"/>
</dbReference>
<feature type="active site" description="Nucleophile" evidence="10">
    <location>
        <position position="249"/>
    </location>
</feature>
<dbReference type="GO" id="GO:0005737">
    <property type="term" value="C:cytoplasm"/>
    <property type="evidence" value="ECO:0007669"/>
    <property type="project" value="UniProtKB-SubCell"/>
</dbReference>
<dbReference type="PANTHER" id="PTHR30480">
    <property type="entry name" value="BETA-HEXOSAMINIDASE-RELATED"/>
    <property type="match status" value="1"/>
</dbReference>
<dbReference type="EMBL" id="BSPO01000003">
    <property type="protein sequence ID" value="GLS84160.1"/>
    <property type="molecule type" value="Genomic_DNA"/>
</dbReference>
<evidence type="ECO:0000256" key="7">
    <source>
        <dbReference type="ARBA" id="ARBA00023295"/>
    </source>
</evidence>
<evidence type="ECO:0000256" key="5">
    <source>
        <dbReference type="ARBA" id="ARBA00022960"/>
    </source>
</evidence>
<gene>
    <name evidence="10 12" type="primary">nagZ</name>
    <name evidence="12" type="ORF">GCM10007894_21370</name>
</gene>
<keyword evidence="4 10" id="KW-0378">Hydrolase</keyword>
<dbReference type="Proteomes" id="UP001157439">
    <property type="component" value="Unassembled WGS sequence"/>
</dbReference>
<dbReference type="Gene3D" id="3.20.20.300">
    <property type="entry name" value="Glycoside hydrolase, family 3, N-terminal domain"/>
    <property type="match status" value="1"/>
</dbReference>
<dbReference type="EC" id="3.2.1.52" evidence="10"/>
<evidence type="ECO:0000256" key="3">
    <source>
        <dbReference type="ARBA" id="ARBA00022618"/>
    </source>
</evidence>
<feature type="domain" description="Glycoside hydrolase family 3 N-terminal" evidence="11">
    <location>
        <begin position="7"/>
        <end position="291"/>
    </location>
</feature>
<dbReference type="AlphaFoldDB" id="A0AA37TWN1"/>
<dbReference type="GO" id="GO:0051301">
    <property type="term" value="P:cell division"/>
    <property type="evidence" value="ECO:0007669"/>
    <property type="project" value="UniProtKB-KW"/>
</dbReference>
<proteinExistence type="inferred from homology"/>
<dbReference type="GO" id="GO:0009252">
    <property type="term" value="P:peptidoglycan biosynthetic process"/>
    <property type="evidence" value="ECO:0007669"/>
    <property type="project" value="UniProtKB-KW"/>
</dbReference>
<dbReference type="InterPro" id="IPR019800">
    <property type="entry name" value="Glyco_hydro_3_AS"/>
</dbReference>
<keyword evidence="8 10" id="KW-0131">Cell cycle</keyword>
<evidence type="ECO:0000256" key="1">
    <source>
        <dbReference type="ARBA" id="ARBA00001231"/>
    </source>
</evidence>
<comment type="pathway">
    <text evidence="10">Cell wall biogenesis; peptidoglycan recycling.</text>
</comment>
<evidence type="ECO:0000259" key="11">
    <source>
        <dbReference type="Pfam" id="PF00933"/>
    </source>
</evidence>
<reference evidence="12 13" key="1">
    <citation type="journal article" date="2014" name="Int. J. Syst. Evol. Microbiol.">
        <title>Complete genome sequence of Corynebacterium casei LMG S-19264T (=DSM 44701T), isolated from a smear-ripened cheese.</title>
        <authorList>
            <consortium name="US DOE Joint Genome Institute (JGI-PGF)"/>
            <person name="Walter F."/>
            <person name="Albersmeier A."/>
            <person name="Kalinowski J."/>
            <person name="Ruckert C."/>
        </authorList>
    </citation>
    <scope>NUCLEOTIDE SEQUENCE [LARGE SCALE GENOMIC DNA]</scope>
    <source>
        <strain evidence="12 13">NBRC 112785</strain>
    </source>
</reference>
<feature type="binding site" evidence="10">
    <location>
        <begin position="164"/>
        <end position="165"/>
    </location>
    <ligand>
        <name>substrate</name>
    </ligand>
</feature>
<dbReference type="PANTHER" id="PTHR30480:SF13">
    <property type="entry name" value="BETA-HEXOSAMINIDASE"/>
    <property type="match status" value="1"/>
</dbReference>
<comment type="similarity">
    <text evidence="10">Belongs to the glycosyl hydrolase 3 family. NagZ subfamily.</text>
</comment>
<dbReference type="InterPro" id="IPR022956">
    <property type="entry name" value="Beta_hexosaminidase_bac"/>
</dbReference>
<dbReference type="GO" id="GO:0009254">
    <property type="term" value="P:peptidoglycan turnover"/>
    <property type="evidence" value="ECO:0007669"/>
    <property type="project" value="UniProtKB-UniRule"/>
</dbReference>
<dbReference type="Pfam" id="PF00933">
    <property type="entry name" value="Glyco_hydro_3"/>
    <property type="match status" value="1"/>
</dbReference>
<feature type="active site" description="Proton donor/acceptor" evidence="10">
    <location>
        <position position="177"/>
    </location>
</feature>
<dbReference type="HAMAP" id="MF_00364">
    <property type="entry name" value="NagZ"/>
    <property type="match status" value="1"/>
</dbReference>
<dbReference type="InterPro" id="IPR050226">
    <property type="entry name" value="NagZ_Beta-hexosaminidase"/>
</dbReference>
<dbReference type="SUPFAM" id="SSF51445">
    <property type="entry name" value="(Trans)glycosidases"/>
    <property type="match status" value="1"/>
</dbReference>
<keyword evidence="5 10" id="KW-0133">Cell shape</keyword>
<dbReference type="PROSITE" id="PS00775">
    <property type="entry name" value="GLYCOSYL_HYDROL_F3"/>
    <property type="match status" value="1"/>
</dbReference>
<organism evidence="12 13">
    <name type="scientific">Paraferrimonas haliotis</name>
    <dbReference type="NCBI Taxonomy" id="2013866"/>
    <lineage>
        <taxon>Bacteria</taxon>
        <taxon>Pseudomonadati</taxon>
        <taxon>Pseudomonadota</taxon>
        <taxon>Gammaproteobacteria</taxon>
        <taxon>Alteromonadales</taxon>
        <taxon>Ferrimonadaceae</taxon>
        <taxon>Paraferrimonas</taxon>
    </lineage>
</organism>
<evidence type="ECO:0000256" key="4">
    <source>
        <dbReference type="ARBA" id="ARBA00022801"/>
    </source>
</evidence>
<evidence type="ECO:0000256" key="8">
    <source>
        <dbReference type="ARBA" id="ARBA00023306"/>
    </source>
</evidence>
<sequence>MSYLMMDLVATSVSSREAQLLQAPCVGGLILFSRNYVDKSQLKQLIKQVRSIRPDLLIAVDHEGGRVQRFIKDFNKIPAMGSLIKRANGDIEQASLWATELGWLMAAELLNCGIDLSFAPVLDRHGISDVIGERAFSDDPKQIVQLASAFIEGMNQAGMHAVGKHFPGHGSVKADSHVASPIDHRSFEQVWQQDSQPFVDCANAGLLSGLMPAHVIFDSIDPNPAGFSAFWLQRIVRQKMAFKGTLFSDDLSMHGAATAGDYPSRIKAALEAGCDMLLLCNCAEALEEVISQYPWPQTPPHSPGQNLCSHRLWHEFQQSQPERYRQAVEYCSLLA</sequence>
<dbReference type="GO" id="GO:0008360">
    <property type="term" value="P:regulation of cell shape"/>
    <property type="evidence" value="ECO:0007669"/>
    <property type="project" value="UniProtKB-KW"/>
</dbReference>
<keyword evidence="13" id="KW-1185">Reference proteome</keyword>
<evidence type="ECO:0000256" key="2">
    <source>
        <dbReference type="ARBA" id="ARBA00022490"/>
    </source>
</evidence>
<comment type="catalytic activity">
    <reaction evidence="1 10">
        <text>Hydrolysis of terminal non-reducing N-acetyl-D-hexosamine residues in N-acetyl-beta-D-hexosaminides.</text>
        <dbReference type="EC" id="3.2.1.52"/>
    </reaction>
</comment>
<keyword evidence="7 10" id="KW-0326">Glycosidase</keyword>
<comment type="caution">
    <text evidence="12">The sequence shown here is derived from an EMBL/GenBank/DDBJ whole genome shotgun (WGS) entry which is preliminary data.</text>
</comment>
<dbReference type="InterPro" id="IPR036962">
    <property type="entry name" value="Glyco_hydro_3_N_sf"/>
</dbReference>
<evidence type="ECO:0000256" key="6">
    <source>
        <dbReference type="ARBA" id="ARBA00022984"/>
    </source>
</evidence>
<feature type="binding site" evidence="10">
    <location>
        <position position="61"/>
    </location>
    <ligand>
        <name>substrate</name>
    </ligand>
</feature>